<dbReference type="EC" id="4.1.1.88" evidence="1"/>
<dbReference type="Pfam" id="PF06833">
    <property type="entry name" value="MdcE"/>
    <property type="match status" value="1"/>
</dbReference>
<proteinExistence type="predicted"/>
<accession>A0ABW6ZUU7</accession>
<gene>
    <name evidence="1" type="primary">mdcE</name>
    <name evidence="1" type="ORF">V5F32_10080</name>
</gene>
<reference evidence="1 2" key="1">
    <citation type="submission" date="2024-02" db="EMBL/GenBank/DDBJ databases">
        <title>Expansion and revision of Xanthobacter and proposal of Roseixanthobacter gen. nov.</title>
        <authorList>
            <person name="Soltysiak M.P.M."/>
            <person name="Jalihal A."/>
            <person name="Ory A."/>
            <person name="Chrisophersen C."/>
            <person name="Lee A.D."/>
            <person name="Boulton J."/>
            <person name="Springer M."/>
        </authorList>
    </citation>
    <scope>NUCLEOTIDE SEQUENCE [LARGE SCALE GENOMIC DNA]</scope>
    <source>
        <strain evidence="1 2">23A</strain>
    </source>
</reference>
<evidence type="ECO:0000313" key="2">
    <source>
        <dbReference type="Proteomes" id="UP001604002"/>
    </source>
</evidence>
<dbReference type="EMBL" id="JBAFVH010000005">
    <property type="protein sequence ID" value="MFG1372510.1"/>
    <property type="molecule type" value="Genomic_DNA"/>
</dbReference>
<dbReference type="Proteomes" id="UP001604002">
    <property type="component" value="Unassembled WGS sequence"/>
</dbReference>
<organism evidence="1 2">
    <name type="scientific">Xanthobacter oligotrophicus</name>
    <dbReference type="NCBI Taxonomy" id="2607286"/>
    <lineage>
        <taxon>Bacteria</taxon>
        <taxon>Pseudomonadati</taxon>
        <taxon>Pseudomonadota</taxon>
        <taxon>Alphaproteobacteria</taxon>
        <taxon>Hyphomicrobiales</taxon>
        <taxon>Xanthobacteraceae</taxon>
        <taxon>Xanthobacter</taxon>
    </lineage>
</organism>
<protein>
    <submittedName>
        <fullName evidence="1">Biotin-independent malonate decarboxylase subunit gamma</fullName>
        <ecNumber evidence="1">4.1.1.88</ecNumber>
    </submittedName>
</protein>
<keyword evidence="1" id="KW-0456">Lyase</keyword>
<dbReference type="InterPro" id="IPR009648">
    <property type="entry name" value="Malonate_gamma"/>
</dbReference>
<keyword evidence="2" id="KW-1185">Reference proteome</keyword>
<dbReference type="GO" id="GO:0016829">
    <property type="term" value="F:lyase activity"/>
    <property type="evidence" value="ECO:0007669"/>
    <property type="project" value="UniProtKB-KW"/>
</dbReference>
<dbReference type="SUPFAM" id="SSF52096">
    <property type="entry name" value="ClpP/crotonase"/>
    <property type="match status" value="1"/>
</dbReference>
<dbReference type="RefSeq" id="WP_393992395.1">
    <property type="nucleotide sequence ID" value="NZ_JBAFVH010000005.1"/>
</dbReference>
<comment type="caution">
    <text evidence="1">The sequence shown here is derived from an EMBL/GenBank/DDBJ whole genome shotgun (WGS) entry which is preliminary data.</text>
</comment>
<dbReference type="Gene3D" id="3.90.226.10">
    <property type="entry name" value="2-enoyl-CoA Hydratase, Chain A, domain 1"/>
    <property type="match status" value="1"/>
</dbReference>
<evidence type="ECO:0000313" key="1">
    <source>
        <dbReference type="EMBL" id="MFG1372510.1"/>
    </source>
</evidence>
<dbReference type="NCBIfam" id="TIGR03134">
    <property type="entry name" value="malonate_gamma"/>
    <property type="match status" value="1"/>
</dbReference>
<sequence>MDTQTLDTETLDAETLFDRLFPDGHAITRDGLFFSGTGTSAGRSVAVIGTVDAAPIGVELAFRMAGEVLAIVRDHPGRPILLLVDTQGQRLSHRDELLGINGYMAHLAKCLALARNTGHPILGLVWSQAVSGGFLASSLFADRCFALKEAEVRVMNLPAMSRITKIPLERLEDLSKTSPVFAPGVENYWRMGAIEALWSGDLARELAAALSTHDTADQRRARGAERGGRRLALDVAERVRHGAP</sequence>
<dbReference type="InterPro" id="IPR029045">
    <property type="entry name" value="ClpP/crotonase-like_dom_sf"/>
</dbReference>
<name>A0ABW6ZUU7_9HYPH</name>